<feature type="domain" description="Major facilitator superfamily (MFS) profile" evidence="7">
    <location>
        <begin position="29"/>
        <end position="469"/>
    </location>
</feature>
<sequence>MSTEKTRGRQNAEAIEKYSVFTTAEKWCIVAMVSYAAWFSTLSSFIYYPAIHQLSQTFSVSVDKINLTVTSYMAVATVAPTLVGDTADVLGRRPVYVIVLSLYIGANIAIVLSNTYPALLGLRVLQALAISGTFSLAYGVVTDVASPAERGSFVSLVSFAITIAPSLGPILGGGLSYVAGWTWIFWFLCIAAGLCLSLMGFLLPETSRNIVGNGSIRPSKHLRLPFAILMCHWKYSDDVADHKWQMPNPFKSLTILTRRDNTIIIIACGILYIIYTCINTSLSVLFIEIYKLNQWQAGLIYLPFGIGGTVSTFLSGRLLNKAYRKARTKQGLSTDVAVGDDLDNFSVEKARLGVIWTPMFVTTCSVVAFGWVLDYHQHIAIPLCLQFIAGLCMQLEFSIFNTLLVDKNYRTPAAAQASSNLIRCAFAAIAVSFLQDMIDAMGIGWTFTLMGGLCLVAVGLFFVDYHCGTSWRQKSMAFVIASRT</sequence>
<feature type="transmembrane region" description="Helical" evidence="6">
    <location>
        <begin position="95"/>
        <end position="112"/>
    </location>
</feature>
<feature type="transmembrane region" description="Helical" evidence="6">
    <location>
        <begin position="444"/>
        <end position="463"/>
    </location>
</feature>
<evidence type="ECO:0000256" key="3">
    <source>
        <dbReference type="ARBA" id="ARBA00022692"/>
    </source>
</evidence>
<proteinExistence type="predicted"/>
<dbReference type="Pfam" id="PF07690">
    <property type="entry name" value="MFS_1"/>
    <property type="match status" value="1"/>
</dbReference>
<dbReference type="SUPFAM" id="SSF103473">
    <property type="entry name" value="MFS general substrate transporter"/>
    <property type="match status" value="1"/>
</dbReference>
<evidence type="ECO:0000256" key="1">
    <source>
        <dbReference type="ARBA" id="ARBA00004141"/>
    </source>
</evidence>
<keyword evidence="9" id="KW-1185">Reference proteome</keyword>
<feature type="transmembrane region" description="Helical" evidence="6">
    <location>
        <begin position="27"/>
        <end position="50"/>
    </location>
</feature>
<dbReference type="InterPro" id="IPR011701">
    <property type="entry name" value="MFS"/>
</dbReference>
<dbReference type="InterPro" id="IPR036259">
    <property type="entry name" value="MFS_trans_sf"/>
</dbReference>
<comment type="caution">
    <text evidence="8">The sequence shown here is derived from an EMBL/GenBank/DDBJ whole genome shotgun (WGS) entry which is preliminary data.</text>
</comment>
<keyword evidence="5 6" id="KW-0472">Membrane</keyword>
<feature type="transmembrane region" description="Helical" evidence="6">
    <location>
        <begin position="379"/>
        <end position="400"/>
    </location>
</feature>
<accession>A0ABR4A6I0</accession>
<organism evidence="8 9">
    <name type="scientific">Stereocaulon virgatum</name>
    <dbReference type="NCBI Taxonomy" id="373712"/>
    <lineage>
        <taxon>Eukaryota</taxon>
        <taxon>Fungi</taxon>
        <taxon>Dikarya</taxon>
        <taxon>Ascomycota</taxon>
        <taxon>Pezizomycotina</taxon>
        <taxon>Lecanoromycetes</taxon>
        <taxon>OSLEUM clade</taxon>
        <taxon>Lecanoromycetidae</taxon>
        <taxon>Lecanorales</taxon>
        <taxon>Lecanorineae</taxon>
        <taxon>Stereocaulaceae</taxon>
        <taxon>Stereocaulon</taxon>
    </lineage>
</organism>
<feature type="transmembrane region" description="Helical" evidence="6">
    <location>
        <begin position="65"/>
        <end position="83"/>
    </location>
</feature>
<evidence type="ECO:0000256" key="5">
    <source>
        <dbReference type="ARBA" id="ARBA00023136"/>
    </source>
</evidence>
<evidence type="ECO:0000256" key="6">
    <source>
        <dbReference type="SAM" id="Phobius"/>
    </source>
</evidence>
<dbReference type="Gene3D" id="1.20.1250.20">
    <property type="entry name" value="MFS general substrate transporter like domains"/>
    <property type="match status" value="1"/>
</dbReference>
<keyword evidence="3 6" id="KW-0812">Transmembrane</keyword>
<keyword evidence="2" id="KW-0813">Transport</keyword>
<evidence type="ECO:0000256" key="4">
    <source>
        <dbReference type="ARBA" id="ARBA00022989"/>
    </source>
</evidence>
<evidence type="ECO:0000256" key="2">
    <source>
        <dbReference type="ARBA" id="ARBA00022448"/>
    </source>
</evidence>
<dbReference type="Proteomes" id="UP001590950">
    <property type="component" value="Unassembled WGS sequence"/>
</dbReference>
<dbReference type="PROSITE" id="PS50850">
    <property type="entry name" value="MFS"/>
    <property type="match status" value="1"/>
</dbReference>
<dbReference type="InterPro" id="IPR020846">
    <property type="entry name" value="MFS_dom"/>
</dbReference>
<dbReference type="PANTHER" id="PTHR23502:SF51">
    <property type="entry name" value="QUINIDINE RESISTANCE PROTEIN 1-RELATED"/>
    <property type="match status" value="1"/>
</dbReference>
<dbReference type="PANTHER" id="PTHR23502">
    <property type="entry name" value="MAJOR FACILITATOR SUPERFAMILY"/>
    <property type="match status" value="1"/>
</dbReference>
<dbReference type="EMBL" id="JBEFKJ010000020">
    <property type="protein sequence ID" value="KAL2040665.1"/>
    <property type="molecule type" value="Genomic_DNA"/>
</dbReference>
<keyword evidence="4 6" id="KW-1133">Transmembrane helix</keyword>
<name>A0ABR4A6I0_9LECA</name>
<feature type="transmembrane region" description="Helical" evidence="6">
    <location>
        <begin position="352"/>
        <end position="373"/>
    </location>
</feature>
<feature type="transmembrane region" description="Helical" evidence="6">
    <location>
        <begin position="263"/>
        <end position="287"/>
    </location>
</feature>
<feature type="transmembrane region" description="Helical" evidence="6">
    <location>
        <begin position="153"/>
        <end position="171"/>
    </location>
</feature>
<protein>
    <recommendedName>
        <fullName evidence="7">Major facilitator superfamily (MFS) profile domain-containing protein</fullName>
    </recommendedName>
</protein>
<evidence type="ECO:0000313" key="8">
    <source>
        <dbReference type="EMBL" id="KAL2040665.1"/>
    </source>
</evidence>
<feature type="transmembrane region" description="Helical" evidence="6">
    <location>
        <begin position="421"/>
        <end position="438"/>
    </location>
</feature>
<reference evidence="8 9" key="1">
    <citation type="submission" date="2024-09" db="EMBL/GenBank/DDBJ databases">
        <title>Rethinking Asexuality: The Enigmatic Case of Functional Sexual Genes in Lepraria (Stereocaulaceae).</title>
        <authorList>
            <person name="Doellman M."/>
            <person name="Sun Y."/>
            <person name="Barcenas-Pena A."/>
            <person name="Lumbsch H.T."/>
            <person name="Grewe F."/>
        </authorList>
    </citation>
    <scope>NUCLEOTIDE SEQUENCE [LARGE SCALE GENOMIC DNA]</scope>
    <source>
        <strain evidence="8 9">Mercado 3170</strain>
    </source>
</reference>
<feature type="transmembrane region" description="Helical" evidence="6">
    <location>
        <begin position="183"/>
        <end position="203"/>
    </location>
</feature>
<evidence type="ECO:0000259" key="7">
    <source>
        <dbReference type="PROSITE" id="PS50850"/>
    </source>
</evidence>
<comment type="subcellular location">
    <subcellularLocation>
        <location evidence="1">Membrane</location>
        <topology evidence="1">Multi-pass membrane protein</topology>
    </subcellularLocation>
</comment>
<feature type="transmembrane region" description="Helical" evidence="6">
    <location>
        <begin position="118"/>
        <end position="141"/>
    </location>
</feature>
<feature type="transmembrane region" description="Helical" evidence="6">
    <location>
        <begin position="299"/>
        <end position="319"/>
    </location>
</feature>
<evidence type="ECO:0000313" key="9">
    <source>
        <dbReference type="Proteomes" id="UP001590950"/>
    </source>
</evidence>
<gene>
    <name evidence="8" type="ORF">N7G274_006644</name>
</gene>